<evidence type="ECO:0000313" key="2">
    <source>
        <dbReference type="EMBL" id="VAX06117.1"/>
    </source>
</evidence>
<dbReference type="AlphaFoldDB" id="A0A3B1BN80"/>
<gene>
    <name evidence="2" type="ORF">MNBD_GAMMA26-927</name>
</gene>
<accession>A0A3B1BN80</accession>
<protein>
    <submittedName>
        <fullName evidence="2">Phage protein (ACLAME 496)</fullName>
    </submittedName>
</protein>
<feature type="domain" description="Bacteriophage Mx8 p63 C-terminal" evidence="1">
    <location>
        <begin position="199"/>
        <end position="291"/>
    </location>
</feature>
<reference evidence="2" key="1">
    <citation type="submission" date="2018-06" db="EMBL/GenBank/DDBJ databases">
        <authorList>
            <person name="Zhirakovskaya E."/>
        </authorList>
    </citation>
    <scope>NUCLEOTIDE SEQUENCE</scope>
</reference>
<proteinExistence type="predicted"/>
<organism evidence="2">
    <name type="scientific">hydrothermal vent metagenome</name>
    <dbReference type="NCBI Taxonomy" id="652676"/>
    <lineage>
        <taxon>unclassified sequences</taxon>
        <taxon>metagenomes</taxon>
        <taxon>ecological metagenomes</taxon>
    </lineage>
</organism>
<dbReference type="Pfam" id="PF10546">
    <property type="entry name" value="P63C"/>
    <property type="match status" value="1"/>
</dbReference>
<name>A0A3B1BN80_9ZZZZ</name>
<dbReference type="InterPro" id="IPR018874">
    <property type="entry name" value="Phage_Mx8_p63_C"/>
</dbReference>
<sequence length="338" mass="38143">MGKDKSKIAGAMARAAALSPEERTEIAKNAAKKRWGVPQSEYTGELTIGEMSFPCSVLSDGTRILTQSDFMAGMGMYYSGWVAQNKPKNTSSAGIPHFLAFKSLMPHVNKHLGDMQSITLKYRTERGSIAHGIRAEIIPKICDVWLDAEESSNLGSRQKKIAQKAKLLMRALAHVGIIALVDEATGFQRDRAANALAEILEKYIAKELQPWVKTFPDDYYEELFRLRGLEFPNATVKKPQYFGHLTNDIIYKRLAPAVLDELRKTTPKDGKGRRRHKFFQQLTPELGNPKLREHMASVVTIMRLSDDYNDFREKLEKIHPPYNQTMPLPFEDESSSGL</sequence>
<dbReference type="EMBL" id="UOFX01000011">
    <property type="protein sequence ID" value="VAX06117.1"/>
    <property type="molecule type" value="Genomic_DNA"/>
</dbReference>
<evidence type="ECO:0000259" key="1">
    <source>
        <dbReference type="Pfam" id="PF10546"/>
    </source>
</evidence>